<comment type="caution">
    <text evidence="1">The sequence shown here is derived from an EMBL/GenBank/DDBJ whole genome shotgun (WGS) entry which is preliminary data.</text>
</comment>
<keyword evidence="2" id="KW-1185">Reference proteome</keyword>
<dbReference type="EMBL" id="JAENHN010000037">
    <property type="protein sequence ID" value="MBK1811560.1"/>
    <property type="molecule type" value="Genomic_DNA"/>
</dbReference>
<evidence type="ECO:0000313" key="2">
    <source>
        <dbReference type="Proteomes" id="UP000596739"/>
    </source>
</evidence>
<evidence type="ECO:0000313" key="1">
    <source>
        <dbReference type="EMBL" id="MBK1811560.1"/>
    </source>
</evidence>
<name>A0ABS1EQ99_9CLOT</name>
<accession>A0ABS1EQ99</accession>
<sequence length="61" mass="7228">MCRLEEIVVDHCRIANETSILIKQRLFSKSEEEGHNFTKLIESNIKKLDELRKEIPFLIKT</sequence>
<organism evidence="1 2">
    <name type="scientific">Clostridium yunnanense</name>
    <dbReference type="NCBI Taxonomy" id="2800325"/>
    <lineage>
        <taxon>Bacteria</taxon>
        <taxon>Bacillati</taxon>
        <taxon>Bacillota</taxon>
        <taxon>Clostridia</taxon>
        <taxon>Eubacteriales</taxon>
        <taxon>Clostridiaceae</taxon>
        <taxon>Clostridium</taxon>
    </lineage>
</organism>
<dbReference type="Proteomes" id="UP000596739">
    <property type="component" value="Unassembled WGS sequence"/>
</dbReference>
<protein>
    <submittedName>
        <fullName evidence="1">Uncharacterized protein</fullName>
    </submittedName>
</protein>
<reference evidence="2" key="1">
    <citation type="submission" date="2021-01" db="EMBL/GenBank/DDBJ databases">
        <title>Genome public.</title>
        <authorList>
            <person name="Liu C."/>
            <person name="Sun Q."/>
        </authorList>
    </citation>
    <scope>NUCLEOTIDE SEQUENCE [LARGE SCALE GENOMIC DNA]</scope>
    <source>
        <strain evidence="2">YIM B02505</strain>
    </source>
</reference>
<gene>
    <name evidence="1" type="ORF">JHL18_13105</name>
</gene>
<proteinExistence type="predicted"/>
<dbReference type="RefSeq" id="WP_200269866.1">
    <property type="nucleotide sequence ID" value="NZ_JAENHN010000037.1"/>
</dbReference>